<dbReference type="EMBL" id="RKLT01000009">
    <property type="protein sequence ID" value="MBX0296661.1"/>
    <property type="molecule type" value="Genomic_DNA"/>
</dbReference>
<dbReference type="Proteomes" id="UP001430455">
    <property type="component" value="Unassembled WGS sequence"/>
</dbReference>
<proteinExistence type="predicted"/>
<feature type="domain" description="Glycosyl transferase family 1" evidence="2">
    <location>
        <begin position="185"/>
        <end position="335"/>
    </location>
</feature>
<dbReference type="Pfam" id="PF00534">
    <property type="entry name" value="Glycos_transf_1"/>
    <property type="match status" value="1"/>
</dbReference>
<accession>A0AAW4PEA3</accession>
<sequence length="360" mass="40352">MHIGINARTFLTDEPGGAVQTAIKIAKRLAERDDVEVTLYGSKNLKNAWPNNVSIRGFGYPNKINFFGVIWERSVLPALASRDDIDILLCPNGNAPMTPVNCPIITYIHDINAQKGMSSGVHQIYRRLLVPQGVKVSNKIITVSEFSKREIQKHLPVHSSDIHAIYNGVDDYYLNNKEGVEYELPEEYILYVGSMNPRKNISNLIKSFNIFKDKIDSNYKLVLIGPGNKYIFKKIDMVEDGSDIITPGFVSQPELKYIYKNASLFAYISKYEGFGLPPLEAMACGTPVVASESTSLPEVLNGAAAFVDPEEEVEIADKFLEVVSNKDVRNKLQRDGLQHVQSYTWESTIDKLLAIFEDVK</sequence>
<evidence type="ECO:0000259" key="2">
    <source>
        <dbReference type="Pfam" id="PF00534"/>
    </source>
</evidence>
<gene>
    <name evidence="4" type="ORF">EGH23_17425</name>
</gene>
<dbReference type="RefSeq" id="WP_220581254.1">
    <property type="nucleotide sequence ID" value="NZ_RKLT01000009.1"/>
</dbReference>
<evidence type="ECO:0000259" key="3">
    <source>
        <dbReference type="Pfam" id="PF13439"/>
    </source>
</evidence>
<protein>
    <submittedName>
        <fullName evidence="4">Glycosyltransferase family 4 protein</fullName>
    </submittedName>
</protein>
<dbReference type="AlphaFoldDB" id="A0AAW4PEA3"/>
<dbReference type="PANTHER" id="PTHR46401:SF2">
    <property type="entry name" value="GLYCOSYLTRANSFERASE WBBK-RELATED"/>
    <property type="match status" value="1"/>
</dbReference>
<dbReference type="CDD" id="cd03809">
    <property type="entry name" value="GT4_MtfB-like"/>
    <property type="match status" value="1"/>
</dbReference>
<reference evidence="4 5" key="1">
    <citation type="submission" date="2021-06" db="EMBL/GenBank/DDBJ databases">
        <title>Halomicroarcula sp. a new haloarchaeum isolated from saline soil.</title>
        <authorList>
            <person name="Duran-Viseras A."/>
            <person name="Sanchez-Porro C."/>
            <person name="Ventosa A."/>
        </authorList>
    </citation>
    <scope>NUCLEOTIDE SEQUENCE [LARGE SCALE GENOMIC DNA]</scope>
    <source>
        <strain evidence="4 5">F27</strain>
    </source>
</reference>
<keyword evidence="1" id="KW-0808">Transferase</keyword>
<dbReference type="FunFam" id="3.40.50.2000:FF:000119">
    <property type="entry name" value="Glycosyl transferase group 1"/>
    <property type="match status" value="1"/>
</dbReference>
<dbReference type="GO" id="GO:0016757">
    <property type="term" value="F:glycosyltransferase activity"/>
    <property type="evidence" value="ECO:0007669"/>
    <property type="project" value="InterPro"/>
</dbReference>
<dbReference type="Pfam" id="PF13439">
    <property type="entry name" value="Glyco_transf_4"/>
    <property type="match status" value="1"/>
</dbReference>
<dbReference type="PANTHER" id="PTHR46401">
    <property type="entry name" value="GLYCOSYLTRANSFERASE WBBK-RELATED"/>
    <property type="match status" value="1"/>
</dbReference>
<comment type="caution">
    <text evidence="4">The sequence shown here is derived from an EMBL/GenBank/DDBJ whole genome shotgun (WGS) entry which is preliminary data.</text>
</comment>
<dbReference type="InterPro" id="IPR001296">
    <property type="entry name" value="Glyco_trans_1"/>
</dbReference>
<dbReference type="InterPro" id="IPR028098">
    <property type="entry name" value="Glyco_trans_4-like_N"/>
</dbReference>
<evidence type="ECO:0000313" key="4">
    <source>
        <dbReference type="EMBL" id="MBX0296661.1"/>
    </source>
</evidence>
<dbReference type="Gene3D" id="3.40.50.2000">
    <property type="entry name" value="Glycogen Phosphorylase B"/>
    <property type="match status" value="2"/>
</dbReference>
<evidence type="ECO:0000313" key="5">
    <source>
        <dbReference type="Proteomes" id="UP001430455"/>
    </source>
</evidence>
<evidence type="ECO:0000256" key="1">
    <source>
        <dbReference type="ARBA" id="ARBA00022679"/>
    </source>
</evidence>
<organism evidence="4 5">
    <name type="scientific">Haloarcula nitratireducens</name>
    <dbReference type="NCBI Taxonomy" id="2487749"/>
    <lineage>
        <taxon>Archaea</taxon>
        <taxon>Methanobacteriati</taxon>
        <taxon>Methanobacteriota</taxon>
        <taxon>Stenosarchaea group</taxon>
        <taxon>Halobacteria</taxon>
        <taxon>Halobacteriales</taxon>
        <taxon>Haloarculaceae</taxon>
        <taxon>Haloarcula</taxon>
    </lineage>
</organism>
<feature type="domain" description="Glycosyltransferase subfamily 4-like N-terminal" evidence="3">
    <location>
        <begin position="15"/>
        <end position="170"/>
    </location>
</feature>
<keyword evidence="5" id="KW-1185">Reference proteome</keyword>
<name>A0AAW4PEA3_9EURY</name>
<dbReference type="SUPFAM" id="SSF53756">
    <property type="entry name" value="UDP-Glycosyltransferase/glycogen phosphorylase"/>
    <property type="match status" value="1"/>
</dbReference>